<dbReference type="SMART" id="SM00028">
    <property type="entry name" value="TPR"/>
    <property type="match status" value="14"/>
</dbReference>
<dbReference type="PROSITE" id="PS50005">
    <property type="entry name" value="TPR"/>
    <property type="match status" value="1"/>
</dbReference>
<evidence type="ECO:0000256" key="3">
    <source>
        <dbReference type="PROSITE-ProRule" id="PRU00339"/>
    </source>
</evidence>
<dbReference type="SUPFAM" id="SSF48452">
    <property type="entry name" value="TPR-like"/>
    <property type="match status" value="4"/>
</dbReference>
<keyword evidence="2 3" id="KW-0802">TPR repeat</keyword>
<dbReference type="InterPro" id="IPR011990">
    <property type="entry name" value="TPR-like_helical_dom_sf"/>
</dbReference>
<dbReference type="Gene3D" id="1.25.40.10">
    <property type="entry name" value="Tetratricopeptide repeat domain"/>
    <property type="match status" value="4"/>
</dbReference>
<dbReference type="NCBIfam" id="TIGR02917">
    <property type="entry name" value="PEP_TPR_lipo"/>
    <property type="match status" value="1"/>
</dbReference>
<comment type="caution">
    <text evidence="4">The sequence shown here is derived from an EMBL/GenBank/DDBJ whole genome shotgun (WGS) entry which is preliminary data.</text>
</comment>
<proteinExistence type="predicted"/>
<dbReference type="Pfam" id="PF14559">
    <property type="entry name" value="TPR_19"/>
    <property type="match status" value="2"/>
</dbReference>
<dbReference type="Pfam" id="PF13174">
    <property type="entry name" value="TPR_6"/>
    <property type="match status" value="1"/>
</dbReference>
<name>A0ABV7XBF3_9SPHN</name>
<dbReference type="InterPro" id="IPR019734">
    <property type="entry name" value="TPR_rpt"/>
</dbReference>
<dbReference type="Pfam" id="PF13181">
    <property type="entry name" value="TPR_8"/>
    <property type="match status" value="1"/>
</dbReference>
<accession>A0ABV7XBF3</accession>
<organism evidence="4 5">
    <name type="scientific">Sphingoaurantiacus capsulatus</name>
    <dbReference type="NCBI Taxonomy" id="1771310"/>
    <lineage>
        <taxon>Bacteria</taxon>
        <taxon>Pseudomonadati</taxon>
        <taxon>Pseudomonadota</taxon>
        <taxon>Alphaproteobacteria</taxon>
        <taxon>Sphingomonadales</taxon>
        <taxon>Sphingosinicellaceae</taxon>
        <taxon>Sphingoaurantiacus</taxon>
    </lineage>
</organism>
<dbReference type="InterPro" id="IPR014266">
    <property type="entry name" value="PEP-CTERM_TPR_PrsT"/>
</dbReference>
<evidence type="ECO:0000313" key="5">
    <source>
        <dbReference type="Proteomes" id="UP001595615"/>
    </source>
</evidence>
<reference evidence="5" key="1">
    <citation type="journal article" date="2019" name="Int. J. Syst. Evol. Microbiol.">
        <title>The Global Catalogue of Microorganisms (GCM) 10K type strain sequencing project: providing services to taxonomists for standard genome sequencing and annotation.</title>
        <authorList>
            <consortium name="The Broad Institute Genomics Platform"/>
            <consortium name="The Broad Institute Genome Sequencing Center for Infectious Disease"/>
            <person name="Wu L."/>
            <person name="Ma J."/>
        </authorList>
    </citation>
    <scope>NUCLEOTIDE SEQUENCE [LARGE SCALE GENOMIC DNA]</scope>
    <source>
        <strain evidence="5">KCTC 42644</strain>
    </source>
</reference>
<sequence>MAFAAPALADRNTESASSYDRGFQRFEKGDIRGARIEIMKALQSDPNNELARLVNARIMLEGANGVGAQTEIEKAIKAGIPRDKTRHLMAHAYLLQRDFDKALKEADPAVVPDQFSSYAARIRGRIQTSLDQPERARAEFELATRIAPQSADALVDLSRYQMMMGQGAEGEKNNDRALALEPSNLPALLLKGDYVRRRLGLERSMPYYNQALQIDPNNIEALLERASTLSDLKRTPEAKADLKKVQGIVADHPLALYLEAVIESRAGQYDKANALMTRTKGSLDRYPPALLLQGMLAYQLNNVQQAEEYLGKVVAQVPESDVARKVFAAVQLRKGDANGAIDTLGPIVSSGRADPRTLALLGSAYARKGDYNNAQAFLERASKAAPNDAAMRTQLAMTRVAQGNTSAAAADLSNVLKEDPNSQQALMLSALVNMRANKFREALDITNRLVKAHPNSPIGYNMRGAALMGLNNKKGAEANFRAAVAKQPKFVEGRRNLAQLLISDGRTEAGRQELLRVLEANRNDIRAMTSLAQLSARAGKTEDQIAWLKRAATAQPRALEPRVALMQTYVSVGQPNRALTEARALERDFNNNPRAFEATGIAFMVGRKPAEAESSFNRLINLVPNAVPPRVMLARAQVAQNRPDAARGTLNQALTMQGQNLLPVYIDLIGLETRDRRINEAVALVDRMRKAYPRSNIPDQVLGDAYLTLGDAPKAMAAYQAARKINFDRAVATRMATASLRARKPADAIALMQAYTKANPRDAQGSAQLADLYLQTKQHRQAIAIYQDLRKKGLGNDPIVNNNLAWSLHQMRDPKAASFAEVALKAAPRSPAVQDTLGTILIETKANPKRGLALLQLAAKTSPRDANIRHHLGVAFAANGKKAEAKRELTTALRLPNLENAAAARRLLATLG</sequence>
<dbReference type="PANTHER" id="PTHR45586">
    <property type="entry name" value="TPR REPEAT-CONTAINING PROTEIN PA4667"/>
    <property type="match status" value="1"/>
</dbReference>
<protein>
    <submittedName>
        <fullName evidence="4">XrtA/PEP-CTERM system TPR-repeat protein PrsT</fullName>
    </submittedName>
</protein>
<feature type="repeat" description="TPR" evidence="3">
    <location>
        <begin position="355"/>
        <end position="388"/>
    </location>
</feature>
<dbReference type="PANTHER" id="PTHR45586:SF1">
    <property type="entry name" value="LIPOPOLYSACCHARIDE ASSEMBLY PROTEIN B"/>
    <property type="match status" value="1"/>
</dbReference>
<gene>
    <name evidence="4" type="primary">prsT</name>
    <name evidence="4" type="ORF">ACFOMD_12945</name>
</gene>
<dbReference type="InterPro" id="IPR051012">
    <property type="entry name" value="CellSynth/LPSAsmb/PSIAsmb"/>
</dbReference>
<keyword evidence="5" id="KW-1185">Reference proteome</keyword>
<dbReference type="EMBL" id="JBHRXV010000011">
    <property type="protein sequence ID" value="MFC3713485.1"/>
    <property type="molecule type" value="Genomic_DNA"/>
</dbReference>
<evidence type="ECO:0000313" key="4">
    <source>
        <dbReference type="EMBL" id="MFC3713485.1"/>
    </source>
</evidence>
<dbReference type="Pfam" id="PF13432">
    <property type="entry name" value="TPR_16"/>
    <property type="match status" value="1"/>
</dbReference>
<evidence type="ECO:0000256" key="1">
    <source>
        <dbReference type="ARBA" id="ARBA00022737"/>
    </source>
</evidence>
<dbReference type="Proteomes" id="UP001595615">
    <property type="component" value="Unassembled WGS sequence"/>
</dbReference>
<evidence type="ECO:0000256" key="2">
    <source>
        <dbReference type="ARBA" id="ARBA00022803"/>
    </source>
</evidence>
<keyword evidence="1" id="KW-0677">Repeat</keyword>